<name>A0A392TQP0_9FABA</name>
<comment type="caution">
    <text evidence="1">The sequence shown here is derived from an EMBL/GenBank/DDBJ whole genome shotgun (WGS) entry which is preliminary data.</text>
</comment>
<keyword evidence="2" id="KW-1185">Reference proteome</keyword>
<protein>
    <submittedName>
        <fullName evidence="1">Uncharacterized protein</fullName>
    </submittedName>
</protein>
<evidence type="ECO:0000313" key="2">
    <source>
        <dbReference type="Proteomes" id="UP000265520"/>
    </source>
</evidence>
<dbReference type="AlphaFoldDB" id="A0A392TQP0"/>
<sequence>MRNRQAKVRELDYIFVSDPEEGRMSIPSFPNSS</sequence>
<feature type="non-terminal residue" evidence="1">
    <location>
        <position position="33"/>
    </location>
</feature>
<proteinExistence type="predicted"/>
<reference evidence="1 2" key="1">
    <citation type="journal article" date="2018" name="Front. Plant Sci.">
        <title>Red Clover (Trifolium pratense) and Zigzag Clover (T. medium) - A Picture of Genomic Similarities and Differences.</title>
        <authorList>
            <person name="Dluhosova J."/>
            <person name="Istvanek J."/>
            <person name="Nedelnik J."/>
            <person name="Repkova J."/>
        </authorList>
    </citation>
    <scope>NUCLEOTIDE SEQUENCE [LARGE SCALE GENOMIC DNA]</scope>
    <source>
        <strain evidence="2">cv. 10/8</strain>
        <tissue evidence="1">Leaf</tissue>
    </source>
</reference>
<dbReference type="Proteomes" id="UP000265520">
    <property type="component" value="Unassembled WGS sequence"/>
</dbReference>
<evidence type="ECO:0000313" key="1">
    <source>
        <dbReference type="EMBL" id="MCI63519.1"/>
    </source>
</evidence>
<organism evidence="1 2">
    <name type="scientific">Trifolium medium</name>
    <dbReference type="NCBI Taxonomy" id="97028"/>
    <lineage>
        <taxon>Eukaryota</taxon>
        <taxon>Viridiplantae</taxon>
        <taxon>Streptophyta</taxon>
        <taxon>Embryophyta</taxon>
        <taxon>Tracheophyta</taxon>
        <taxon>Spermatophyta</taxon>
        <taxon>Magnoliopsida</taxon>
        <taxon>eudicotyledons</taxon>
        <taxon>Gunneridae</taxon>
        <taxon>Pentapetalae</taxon>
        <taxon>rosids</taxon>
        <taxon>fabids</taxon>
        <taxon>Fabales</taxon>
        <taxon>Fabaceae</taxon>
        <taxon>Papilionoideae</taxon>
        <taxon>50 kb inversion clade</taxon>
        <taxon>NPAAA clade</taxon>
        <taxon>Hologalegina</taxon>
        <taxon>IRL clade</taxon>
        <taxon>Trifolieae</taxon>
        <taxon>Trifolium</taxon>
    </lineage>
</organism>
<dbReference type="EMBL" id="LXQA010638609">
    <property type="protein sequence ID" value="MCI63519.1"/>
    <property type="molecule type" value="Genomic_DNA"/>
</dbReference>
<accession>A0A392TQP0</accession>